<organism evidence="2 3">
    <name type="scientific">Eumeta variegata</name>
    <name type="common">Bagworm moth</name>
    <name type="synonym">Eumeta japonica</name>
    <dbReference type="NCBI Taxonomy" id="151549"/>
    <lineage>
        <taxon>Eukaryota</taxon>
        <taxon>Metazoa</taxon>
        <taxon>Ecdysozoa</taxon>
        <taxon>Arthropoda</taxon>
        <taxon>Hexapoda</taxon>
        <taxon>Insecta</taxon>
        <taxon>Pterygota</taxon>
        <taxon>Neoptera</taxon>
        <taxon>Endopterygota</taxon>
        <taxon>Lepidoptera</taxon>
        <taxon>Glossata</taxon>
        <taxon>Ditrysia</taxon>
        <taxon>Tineoidea</taxon>
        <taxon>Psychidae</taxon>
        <taxon>Oiketicinae</taxon>
        <taxon>Eumeta</taxon>
    </lineage>
</organism>
<dbReference type="AlphaFoldDB" id="A0A4C1SQ73"/>
<protein>
    <submittedName>
        <fullName evidence="2">Uncharacterized protein</fullName>
    </submittedName>
</protein>
<feature type="region of interest" description="Disordered" evidence="1">
    <location>
        <begin position="1"/>
        <end position="53"/>
    </location>
</feature>
<name>A0A4C1SQ73_EUMVA</name>
<evidence type="ECO:0000313" key="2">
    <source>
        <dbReference type="EMBL" id="GBP04299.1"/>
    </source>
</evidence>
<evidence type="ECO:0000313" key="3">
    <source>
        <dbReference type="Proteomes" id="UP000299102"/>
    </source>
</evidence>
<dbReference type="OrthoDB" id="7474798at2759"/>
<reference evidence="2 3" key="1">
    <citation type="journal article" date="2019" name="Commun. Biol.">
        <title>The bagworm genome reveals a unique fibroin gene that provides high tensile strength.</title>
        <authorList>
            <person name="Kono N."/>
            <person name="Nakamura H."/>
            <person name="Ohtoshi R."/>
            <person name="Tomita M."/>
            <person name="Numata K."/>
            <person name="Arakawa K."/>
        </authorList>
    </citation>
    <scope>NUCLEOTIDE SEQUENCE [LARGE SCALE GENOMIC DNA]</scope>
</reference>
<feature type="compositionally biased region" description="Basic and acidic residues" evidence="1">
    <location>
        <begin position="29"/>
        <end position="51"/>
    </location>
</feature>
<dbReference type="EMBL" id="BGZK01000013">
    <property type="protein sequence ID" value="GBP04299.1"/>
    <property type="molecule type" value="Genomic_DNA"/>
</dbReference>
<dbReference type="Proteomes" id="UP000299102">
    <property type="component" value="Unassembled WGS sequence"/>
</dbReference>
<proteinExistence type="predicted"/>
<evidence type="ECO:0000256" key="1">
    <source>
        <dbReference type="SAM" id="MobiDB-lite"/>
    </source>
</evidence>
<accession>A0A4C1SQ73</accession>
<sequence length="104" mass="11819">MVEMSPSHPQPENIAEALTPRHTRRFHKGAPEKNPRVTSHDGARRPPEDAARAVIHQRPSIRDLEQKFKAALSELKASREMCDYLVGERDNHETEIRSVVSTNT</sequence>
<gene>
    <name evidence="2" type="ORF">EVAR_6514_1</name>
</gene>
<keyword evidence="3" id="KW-1185">Reference proteome</keyword>
<comment type="caution">
    <text evidence="2">The sequence shown here is derived from an EMBL/GenBank/DDBJ whole genome shotgun (WGS) entry which is preliminary data.</text>
</comment>